<reference evidence="2 4" key="1">
    <citation type="submission" date="2018-06" db="EMBL/GenBank/DDBJ databases">
        <authorList>
            <consortium name="Pathogen Informatics"/>
            <person name="Doyle S."/>
        </authorList>
    </citation>
    <scope>NUCLEOTIDE SEQUENCE [LARGE SCALE GENOMIC DNA]</scope>
    <source>
        <strain evidence="2 4">NCTC9380</strain>
    </source>
</reference>
<dbReference type="EMBL" id="VAJI01000127">
    <property type="protein sequence ID" value="TRB32430.1"/>
    <property type="molecule type" value="Genomic_DNA"/>
</dbReference>
<evidence type="ECO:0000313" key="3">
    <source>
        <dbReference type="EMBL" id="TRB32430.1"/>
    </source>
</evidence>
<proteinExistence type="predicted"/>
<evidence type="ECO:0000256" key="1">
    <source>
        <dbReference type="SAM" id="Phobius"/>
    </source>
</evidence>
<reference evidence="3 5" key="2">
    <citation type="journal article" date="2019" name="Vet. Microbiol.">
        <title>Genetic characterization of susceptible and multi-drug resistant Mannheimia haemolytica isolated from high-risk stocker calves prior to and after antimicrobial metaphylaxis.</title>
        <authorList>
            <person name="Snyder E.R."/>
            <person name="Alvarez-Narvaez S."/>
            <person name="Credille B.C."/>
        </authorList>
    </citation>
    <scope>NUCLEOTIDE SEQUENCE [LARGE SCALE GENOMIC DNA]</scope>
    <source>
        <strain evidence="3 5">UGA-R7-163-1</strain>
    </source>
</reference>
<dbReference type="RefSeq" id="WP_006252410.1">
    <property type="nucleotide sequence ID" value="NZ_CP017484.1"/>
</dbReference>
<gene>
    <name evidence="3" type="ORF">FEB89_14040</name>
    <name evidence="2" type="ORF">NCTC9380_02795</name>
</gene>
<keyword evidence="1" id="KW-0472">Membrane</keyword>
<dbReference type="EMBL" id="UGPL01000006">
    <property type="protein sequence ID" value="STY67437.1"/>
    <property type="molecule type" value="Genomic_DNA"/>
</dbReference>
<dbReference type="AlphaFoldDB" id="A0A378NHV2"/>
<organism evidence="2 4">
    <name type="scientific">Mannheimia haemolytica</name>
    <name type="common">Pasteurella haemolytica</name>
    <dbReference type="NCBI Taxonomy" id="75985"/>
    <lineage>
        <taxon>Bacteria</taxon>
        <taxon>Pseudomonadati</taxon>
        <taxon>Pseudomonadota</taxon>
        <taxon>Gammaproteobacteria</taxon>
        <taxon>Pasteurellales</taxon>
        <taxon>Pasteurellaceae</taxon>
        <taxon>Mannheimia</taxon>
    </lineage>
</organism>
<keyword evidence="1" id="KW-0812">Transmembrane</keyword>
<dbReference type="Proteomes" id="UP000318394">
    <property type="component" value="Unassembled WGS sequence"/>
</dbReference>
<sequence>MTVKSTLESSFFKTKAGKMTLAFIVIMLAFALIMLGIYQVNNVFIHIGFVLMLVAMLYSPVDVFILNRKKN</sequence>
<evidence type="ECO:0000313" key="4">
    <source>
        <dbReference type="Proteomes" id="UP000254031"/>
    </source>
</evidence>
<evidence type="ECO:0000313" key="5">
    <source>
        <dbReference type="Proteomes" id="UP000318394"/>
    </source>
</evidence>
<feature type="transmembrane region" description="Helical" evidence="1">
    <location>
        <begin position="21"/>
        <end position="38"/>
    </location>
</feature>
<keyword evidence="5" id="KW-1185">Reference proteome</keyword>
<evidence type="ECO:0000313" key="2">
    <source>
        <dbReference type="EMBL" id="STY67437.1"/>
    </source>
</evidence>
<name>A0A378NHV2_MANHA</name>
<keyword evidence="1" id="KW-1133">Transmembrane helix</keyword>
<dbReference type="Proteomes" id="UP000254031">
    <property type="component" value="Unassembled WGS sequence"/>
</dbReference>
<feature type="transmembrane region" description="Helical" evidence="1">
    <location>
        <begin position="44"/>
        <end position="66"/>
    </location>
</feature>
<protein>
    <submittedName>
        <fullName evidence="2">Uncharacterized protein</fullName>
    </submittedName>
</protein>
<accession>A0A378NHV2</accession>